<proteinExistence type="inferred from homology"/>
<evidence type="ECO:0000313" key="5">
    <source>
        <dbReference type="EMBL" id="NEU97635.1"/>
    </source>
</evidence>
<dbReference type="PANTHER" id="PTHR43421">
    <property type="entry name" value="METALLOPROTEASE PMBA"/>
    <property type="match status" value="1"/>
</dbReference>
<dbReference type="GO" id="GO:0005829">
    <property type="term" value="C:cytosol"/>
    <property type="evidence" value="ECO:0007669"/>
    <property type="project" value="TreeGrafter"/>
</dbReference>
<accession>A0A6P1BGU2</accession>
<sequence length="462" mass="48604">MNSSPSASRHGDTSDLFDQSALSDLAQRLVDAAKRAGADAADALAVRGVSQGVEVRDGRVEETERSEGDDVGLRVFVGQRQAVVSTNDVSGDGIAKLAERAVAMARVAPDDKYVGLADPALHAHDFPDLDLLDRKVPTTAELEQRAIEAEAAALAVKGVTKSGGASASTGIGGMVLVTSTGFHGSYLRSSHGISTTAISGEGTGMERDYDFTSAPHASDLDSPTTVGRKAGERAVARSNPRKVETCKVPVVFDPRVAGSIVGHLVGSINGASIARKTSFLKDKLGEQLFSRDIRIIDDPLRVRGLRSQTFDAEGVKVKRTALIDEGVLTTWVLDSATARELGLVTTGHAHRGVSSSPSPGTYNLHLEPGAVTPKELISDIKQGFYVTDLIGSGVNGVTGDYSRGASGFWIENGEITYPVSEVTIAGHLLPMFKSLVAANDLEFRYGVNSPTLRIEGLTLGGR</sequence>
<organism evidence="5 6">
    <name type="scientific">Bradyrhizobium uaiense</name>
    <dbReference type="NCBI Taxonomy" id="2594946"/>
    <lineage>
        <taxon>Bacteria</taxon>
        <taxon>Pseudomonadati</taxon>
        <taxon>Pseudomonadota</taxon>
        <taxon>Alphaproteobacteria</taxon>
        <taxon>Hyphomicrobiales</taxon>
        <taxon>Nitrobacteraceae</taxon>
        <taxon>Bradyrhizobium</taxon>
    </lineage>
</organism>
<comment type="caution">
    <text evidence="5">The sequence shown here is derived from an EMBL/GenBank/DDBJ whole genome shotgun (WGS) entry which is preliminary data.</text>
</comment>
<dbReference type="InterPro" id="IPR045570">
    <property type="entry name" value="Metalloprtase-TldD/E_cen_dom"/>
</dbReference>
<evidence type="ECO:0000259" key="3">
    <source>
        <dbReference type="Pfam" id="PF19289"/>
    </source>
</evidence>
<evidence type="ECO:0000313" key="6">
    <source>
        <dbReference type="Proteomes" id="UP000468531"/>
    </source>
</evidence>
<dbReference type="Pfam" id="PF19290">
    <property type="entry name" value="PmbA_TldD_2nd"/>
    <property type="match status" value="1"/>
</dbReference>
<gene>
    <name evidence="5" type="ORF">FNJ47_17795</name>
</gene>
<dbReference type="Gene3D" id="3.30.2290.10">
    <property type="entry name" value="PmbA/TldD superfamily"/>
    <property type="match status" value="1"/>
</dbReference>
<dbReference type="InterPro" id="IPR002510">
    <property type="entry name" value="Metalloprtase-TldD/E_N"/>
</dbReference>
<dbReference type="EMBL" id="VKHP01000064">
    <property type="protein sequence ID" value="NEU97635.1"/>
    <property type="molecule type" value="Genomic_DNA"/>
</dbReference>
<feature type="domain" description="Metalloprotease TldD/E central" evidence="4">
    <location>
        <begin position="138"/>
        <end position="237"/>
    </location>
</feature>
<protein>
    <submittedName>
        <fullName evidence="5">TldD/PmbA family protein</fullName>
    </submittedName>
</protein>
<comment type="similarity">
    <text evidence="1">Belongs to the peptidase U62 family.</text>
</comment>
<feature type="domain" description="Metalloprotease TldD/E C-terminal" evidence="3">
    <location>
        <begin position="245"/>
        <end position="461"/>
    </location>
</feature>
<reference evidence="5 6" key="1">
    <citation type="journal article" date="2020" name="Arch. Microbiol.">
        <title>Bradyrhizobium uaiense sp. nov., a new highly efficient cowpea symbiont.</title>
        <authorList>
            <person name="Cabral Michel D."/>
            <person name="Azarias Guimaraes A."/>
            <person name="Martins da Costa E."/>
            <person name="Soares de Carvalho T."/>
            <person name="Balsanelli E."/>
            <person name="Willems A."/>
            <person name="Maltempi de Souza E."/>
            <person name="de Souza Moreira F.M."/>
        </authorList>
    </citation>
    <scope>NUCLEOTIDE SEQUENCE [LARGE SCALE GENOMIC DNA]</scope>
    <source>
        <strain evidence="5 6">UFLA 03-164</strain>
    </source>
</reference>
<keyword evidence="6" id="KW-1185">Reference proteome</keyword>
<dbReference type="RefSeq" id="WP_163155229.1">
    <property type="nucleotide sequence ID" value="NZ_VKHP01000064.1"/>
</dbReference>
<dbReference type="InterPro" id="IPR047657">
    <property type="entry name" value="PmbA"/>
</dbReference>
<feature type="domain" description="Metalloprotease TldD/E N-terminal" evidence="2">
    <location>
        <begin position="41"/>
        <end position="105"/>
    </location>
</feature>
<dbReference type="GO" id="GO:0008237">
    <property type="term" value="F:metallopeptidase activity"/>
    <property type="evidence" value="ECO:0007669"/>
    <property type="project" value="InterPro"/>
</dbReference>
<name>A0A6P1BGU2_9BRAD</name>
<dbReference type="Pfam" id="PF01523">
    <property type="entry name" value="PmbA_TldD_1st"/>
    <property type="match status" value="1"/>
</dbReference>
<dbReference type="Pfam" id="PF19289">
    <property type="entry name" value="PmbA_TldD_3rd"/>
    <property type="match status" value="1"/>
</dbReference>
<evidence type="ECO:0000256" key="1">
    <source>
        <dbReference type="ARBA" id="ARBA00005836"/>
    </source>
</evidence>
<evidence type="ECO:0000259" key="2">
    <source>
        <dbReference type="Pfam" id="PF01523"/>
    </source>
</evidence>
<dbReference type="Proteomes" id="UP000468531">
    <property type="component" value="Unassembled WGS sequence"/>
</dbReference>
<dbReference type="AlphaFoldDB" id="A0A6P1BGU2"/>
<dbReference type="PANTHER" id="PTHR43421:SF1">
    <property type="entry name" value="METALLOPROTEASE PMBA"/>
    <property type="match status" value="1"/>
</dbReference>
<evidence type="ECO:0000259" key="4">
    <source>
        <dbReference type="Pfam" id="PF19290"/>
    </source>
</evidence>
<dbReference type="SUPFAM" id="SSF111283">
    <property type="entry name" value="Putative modulator of DNA gyrase, PmbA/TldD"/>
    <property type="match status" value="1"/>
</dbReference>
<dbReference type="GO" id="GO:0006508">
    <property type="term" value="P:proteolysis"/>
    <property type="evidence" value="ECO:0007669"/>
    <property type="project" value="InterPro"/>
</dbReference>
<dbReference type="InterPro" id="IPR036059">
    <property type="entry name" value="TldD/PmbA_sf"/>
</dbReference>
<dbReference type="InterPro" id="IPR035068">
    <property type="entry name" value="TldD/PmbA_N"/>
</dbReference>
<dbReference type="InterPro" id="IPR045569">
    <property type="entry name" value="Metalloprtase-TldD/E_C"/>
</dbReference>